<accession>A0A2T2WLV3</accession>
<organism evidence="1 2">
    <name type="scientific">Sulfobacillus acidophilus</name>
    <dbReference type="NCBI Taxonomy" id="53633"/>
    <lineage>
        <taxon>Bacteria</taxon>
        <taxon>Bacillati</taxon>
        <taxon>Bacillota</taxon>
        <taxon>Clostridia</taxon>
        <taxon>Eubacteriales</taxon>
        <taxon>Clostridiales Family XVII. Incertae Sedis</taxon>
        <taxon>Sulfobacillus</taxon>
    </lineage>
</organism>
<name>A0A2T2WLV3_9FIRM</name>
<dbReference type="EMBL" id="PXYV01000007">
    <property type="protein sequence ID" value="PSR23224.1"/>
    <property type="molecule type" value="Genomic_DNA"/>
</dbReference>
<dbReference type="AlphaFoldDB" id="A0A2T2WLV3"/>
<dbReference type="Proteomes" id="UP000241848">
    <property type="component" value="Unassembled WGS sequence"/>
</dbReference>
<gene>
    <name evidence="1" type="ORF">C7B45_03775</name>
</gene>
<protein>
    <submittedName>
        <fullName evidence="1">Uncharacterized protein</fullName>
    </submittedName>
</protein>
<evidence type="ECO:0000313" key="2">
    <source>
        <dbReference type="Proteomes" id="UP000241848"/>
    </source>
</evidence>
<proteinExistence type="predicted"/>
<comment type="caution">
    <text evidence="1">The sequence shown here is derived from an EMBL/GenBank/DDBJ whole genome shotgun (WGS) entry which is preliminary data.</text>
</comment>
<evidence type="ECO:0000313" key="1">
    <source>
        <dbReference type="EMBL" id="PSR23224.1"/>
    </source>
</evidence>
<sequence>MCQQHQRWPMYGLAIVKALRIAREVGSVAADLLNVRNVRLLNHLGVGTVALPDQVGLRMAPAEHV</sequence>
<reference evidence="1 2" key="1">
    <citation type="journal article" date="2014" name="BMC Genomics">
        <title>Comparison of environmental and isolate Sulfobacillus genomes reveals diverse carbon, sulfur, nitrogen, and hydrogen metabolisms.</title>
        <authorList>
            <person name="Justice N.B."/>
            <person name="Norman A."/>
            <person name="Brown C.T."/>
            <person name="Singh A."/>
            <person name="Thomas B.C."/>
            <person name="Banfield J.F."/>
        </authorList>
    </citation>
    <scope>NUCLEOTIDE SEQUENCE [LARGE SCALE GENOMIC DNA]</scope>
    <source>
        <strain evidence="1">AMDSBA3</strain>
    </source>
</reference>